<feature type="compositionally biased region" description="Low complexity" evidence="1">
    <location>
        <begin position="94"/>
        <end position="103"/>
    </location>
</feature>
<feature type="signal peptide" evidence="2">
    <location>
        <begin position="1"/>
        <end position="27"/>
    </location>
</feature>
<dbReference type="AlphaFoldDB" id="A0A7S1XI98"/>
<evidence type="ECO:0000256" key="2">
    <source>
        <dbReference type="SAM" id="SignalP"/>
    </source>
</evidence>
<name>A0A7S1XI98_9RHOD</name>
<organism evidence="3">
    <name type="scientific">Erythrolobus australicus</name>
    <dbReference type="NCBI Taxonomy" id="1077150"/>
    <lineage>
        <taxon>Eukaryota</taxon>
        <taxon>Rhodophyta</taxon>
        <taxon>Bangiophyceae</taxon>
        <taxon>Porphyridiales</taxon>
        <taxon>Porphyridiaceae</taxon>
        <taxon>Erythrolobus</taxon>
    </lineage>
</organism>
<proteinExistence type="predicted"/>
<evidence type="ECO:0000313" key="3">
    <source>
        <dbReference type="EMBL" id="CAD9238894.1"/>
    </source>
</evidence>
<dbReference type="EMBL" id="HBGI01000985">
    <property type="protein sequence ID" value="CAD9238894.1"/>
    <property type="molecule type" value="Transcribed_RNA"/>
</dbReference>
<feature type="region of interest" description="Disordered" evidence="1">
    <location>
        <begin position="76"/>
        <end position="105"/>
    </location>
</feature>
<protein>
    <submittedName>
        <fullName evidence="3">Uncharacterized protein</fullName>
    </submittedName>
</protein>
<accession>A0A7S1XI98</accession>
<feature type="chain" id="PRO_5030751238" evidence="2">
    <location>
        <begin position="28"/>
        <end position="268"/>
    </location>
</feature>
<keyword evidence="2" id="KW-0732">Signal</keyword>
<evidence type="ECO:0000256" key="1">
    <source>
        <dbReference type="SAM" id="MobiDB-lite"/>
    </source>
</evidence>
<reference evidence="3" key="1">
    <citation type="submission" date="2021-01" db="EMBL/GenBank/DDBJ databases">
        <authorList>
            <person name="Corre E."/>
            <person name="Pelletier E."/>
            <person name="Niang G."/>
            <person name="Scheremetjew M."/>
            <person name="Finn R."/>
            <person name="Kale V."/>
            <person name="Holt S."/>
            <person name="Cochrane G."/>
            <person name="Meng A."/>
            <person name="Brown T."/>
            <person name="Cohen L."/>
        </authorList>
    </citation>
    <scope>NUCLEOTIDE SEQUENCE</scope>
    <source>
        <strain evidence="3">CCMP3124</strain>
    </source>
</reference>
<gene>
    <name evidence="3" type="ORF">EAUS1353_LOCUS624</name>
</gene>
<sequence>MPRSLVDLCIALSVALLVLCFGETASAVPFAGSVKENGNVFGGQVHNKYDAKSVDAYYYGLPTRTPFPEIDIDIPLPDTGKPPTNGGGTGTGTGKPPTYDGNTGTDGGRTRVSCVALATLHGHAQVKLHSSLDELVLGFWHEEQEDAEVVCFYQDEHVCVTPMHLVRYKELHGGKVVPAEELCAAGVLPCVRKRARVAAPVFRENGGVEWMRDIGVTSSAHTWHARELMFGWRVTLDARFSHALHEAGRLLWYVPRDAVRRALVSQSR</sequence>